<protein>
    <submittedName>
        <fullName evidence="2">Winged helix DNA-binding protein</fullName>
    </submittedName>
</protein>
<feature type="domain" description="Transcription regulator TrmB N-terminal" evidence="1">
    <location>
        <begin position="9"/>
        <end position="49"/>
    </location>
</feature>
<gene>
    <name evidence="2" type="ORF">D1868_03315</name>
</gene>
<evidence type="ECO:0000259" key="1">
    <source>
        <dbReference type="Pfam" id="PF01978"/>
    </source>
</evidence>
<dbReference type="EMBL" id="CP045483">
    <property type="protein sequence ID" value="QGR19100.1"/>
    <property type="molecule type" value="Genomic_DNA"/>
</dbReference>
<keyword evidence="2" id="KW-0238">DNA-binding</keyword>
<dbReference type="InterPro" id="IPR002831">
    <property type="entry name" value="Tscrpt_reg_TrmB_N"/>
</dbReference>
<accession>A0A650CMM0</accession>
<organism evidence="2 3">
    <name type="scientific">Stygiolobus azoricus</name>
    <dbReference type="NCBI Taxonomy" id="41675"/>
    <lineage>
        <taxon>Archaea</taxon>
        <taxon>Thermoproteota</taxon>
        <taxon>Thermoprotei</taxon>
        <taxon>Sulfolobales</taxon>
        <taxon>Sulfolobaceae</taxon>
        <taxon>Stygiolobus</taxon>
    </lineage>
</organism>
<dbReference type="GO" id="GO:0043565">
    <property type="term" value="F:sequence-specific DNA binding"/>
    <property type="evidence" value="ECO:0007669"/>
    <property type="project" value="InterPro"/>
</dbReference>
<name>A0A650CMM0_9CREN</name>
<dbReference type="Proteomes" id="UP000423396">
    <property type="component" value="Chromosome"/>
</dbReference>
<dbReference type="InterPro" id="IPR036388">
    <property type="entry name" value="WH-like_DNA-bd_sf"/>
</dbReference>
<evidence type="ECO:0000313" key="2">
    <source>
        <dbReference type="EMBL" id="QGR19100.1"/>
    </source>
</evidence>
<dbReference type="GeneID" id="42798068"/>
<sequence length="93" mass="10831">MDILELAILTVLSEDEMSIREIEQYLGVRRRRIAKSLQELEKKGFIAKKAYIGNGDIIFGITEQGLEELYKNYIILRDLVREMEISVCTKFDC</sequence>
<evidence type="ECO:0000313" key="3">
    <source>
        <dbReference type="Proteomes" id="UP000423396"/>
    </source>
</evidence>
<dbReference type="KEGG" id="sazo:D1868_03315"/>
<dbReference type="RefSeq" id="WP_156005518.1">
    <property type="nucleotide sequence ID" value="NZ_CP045483.1"/>
</dbReference>
<dbReference type="PRINTS" id="PR00033">
    <property type="entry name" value="HTHASNC"/>
</dbReference>
<reference evidence="2 3" key="1">
    <citation type="submission" date="2019-10" db="EMBL/GenBank/DDBJ databases">
        <title>Genome Sequences from Six Type Strain Members of the Archaeal Family Sulfolobaceae: Acidianus ambivalens, Acidianus infernus, Metallosphaera prunae, Stygiolobus azoricus, Sulfolobus metallicus, and Sulfurisphaera ohwakuensis.</title>
        <authorList>
            <person name="Counts J.A."/>
            <person name="Kelly R.M."/>
        </authorList>
    </citation>
    <scope>NUCLEOTIDE SEQUENCE [LARGE SCALE GENOMIC DNA]</scope>
    <source>
        <strain evidence="2 3">FC6</strain>
    </source>
</reference>
<dbReference type="SUPFAM" id="SSF46785">
    <property type="entry name" value="Winged helix' DNA-binding domain"/>
    <property type="match status" value="1"/>
</dbReference>
<dbReference type="InterPro" id="IPR036390">
    <property type="entry name" value="WH_DNA-bd_sf"/>
</dbReference>
<dbReference type="AlphaFoldDB" id="A0A650CMM0"/>
<dbReference type="Pfam" id="PF01978">
    <property type="entry name" value="TrmB"/>
    <property type="match status" value="1"/>
</dbReference>
<keyword evidence="3" id="KW-1185">Reference proteome</keyword>
<dbReference type="Gene3D" id="1.10.10.10">
    <property type="entry name" value="Winged helix-like DNA-binding domain superfamily/Winged helix DNA-binding domain"/>
    <property type="match status" value="1"/>
</dbReference>
<dbReference type="OrthoDB" id="42947at2157"/>
<proteinExistence type="predicted"/>
<dbReference type="InterPro" id="IPR000485">
    <property type="entry name" value="AsnC-type_HTH_dom"/>
</dbReference>